<evidence type="ECO:0000259" key="2">
    <source>
        <dbReference type="Pfam" id="PF07811"/>
    </source>
</evidence>
<accession>A0A517TS03</accession>
<keyword evidence="1" id="KW-1133">Transmembrane helix</keyword>
<sequence>MSPAAFQRRWKRRTPSAARCGAVAVEFAAIAPLLLAIIVGLIELSRVYSVQNCLETAAREGARFAALDRSGMMLGGKTANQKLVDDVKNYLASNNINPDKVNVKVTAADNPDQDFNLDDPANDLELFQVRVDVPYSDVSYSPVSDANDYSLNAALTFRNGRAVVND</sequence>
<dbReference type="Proteomes" id="UP000317909">
    <property type="component" value="Chromosome"/>
</dbReference>
<protein>
    <submittedName>
        <fullName evidence="3">TadE-like protein</fullName>
    </submittedName>
</protein>
<keyword evidence="1" id="KW-0812">Transmembrane</keyword>
<keyword evidence="1" id="KW-0472">Membrane</keyword>
<feature type="domain" description="TadE-like" evidence="2">
    <location>
        <begin position="21"/>
        <end position="63"/>
    </location>
</feature>
<dbReference type="RefSeq" id="WP_145430302.1">
    <property type="nucleotide sequence ID" value="NZ_CP036339.1"/>
</dbReference>
<gene>
    <name evidence="3" type="ORF">I41_03090</name>
</gene>
<organism evidence="3 4">
    <name type="scientific">Lacipirellula limnantheis</name>
    <dbReference type="NCBI Taxonomy" id="2528024"/>
    <lineage>
        <taxon>Bacteria</taxon>
        <taxon>Pseudomonadati</taxon>
        <taxon>Planctomycetota</taxon>
        <taxon>Planctomycetia</taxon>
        <taxon>Pirellulales</taxon>
        <taxon>Lacipirellulaceae</taxon>
        <taxon>Lacipirellula</taxon>
    </lineage>
</organism>
<feature type="transmembrane region" description="Helical" evidence="1">
    <location>
        <begin position="21"/>
        <end position="42"/>
    </location>
</feature>
<proteinExistence type="predicted"/>
<evidence type="ECO:0000313" key="3">
    <source>
        <dbReference type="EMBL" id="QDT71154.1"/>
    </source>
</evidence>
<dbReference type="OrthoDB" id="261466at2"/>
<dbReference type="EMBL" id="CP036339">
    <property type="protein sequence ID" value="QDT71154.1"/>
    <property type="molecule type" value="Genomic_DNA"/>
</dbReference>
<dbReference type="InterPro" id="IPR012495">
    <property type="entry name" value="TadE-like_dom"/>
</dbReference>
<reference evidence="3 4" key="1">
    <citation type="submission" date="2019-02" db="EMBL/GenBank/DDBJ databases">
        <title>Deep-cultivation of Planctomycetes and their phenomic and genomic characterization uncovers novel biology.</title>
        <authorList>
            <person name="Wiegand S."/>
            <person name="Jogler M."/>
            <person name="Boedeker C."/>
            <person name="Pinto D."/>
            <person name="Vollmers J."/>
            <person name="Rivas-Marin E."/>
            <person name="Kohn T."/>
            <person name="Peeters S.H."/>
            <person name="Heuer A."/>
            <person name="Rast P."/>
            <person name="Oberbeckmann S."/>
            <person name="Bunk B."/>
            <person name="Jeske O."/>
            <person name="Meyerdierks A."/>
            <person name="Storesund J.E."/>
            <person name="Kallscheuer N."/>
            <person name="Luecker S."/>
            <person name="Lage O.M."/>
            <person name="Pohl T."/>
            <person name="Merkel B.J."/>
            <person name="Hornburger P."/>
            <person name="Mueller R.-W."/>
            <person name="Bruemmer F."/>
            <person name="Labrenz M."/>
            <person name="Spormann A.M."/>
            <person name="Op den Camp H."/>
            <person name="Overmann J."/>
            <person name="Amann R."/>
            <person name="Jetten M.S.M."/>
            <person name="Mascher T."/>
            <person name="Medema M.H."/>
            <person name="Devos D.P."/>
            <person name="Kaster A.-K."/>
            <person name="Ovreas L."/>
            <person name="Rohde M."/>
            <person name="Galperin M.Y."/>
            <person name="Jogler C."/>
        </authorList>
    </citation>
    <scope>NUCLEOTIDE SEQUENCE [LARGE SCALE GENOMIC DNA]</scope>
    <source>
        <strain evidence="3 4">I41</strain>
    </source>
</reference>
<dbReference type="KEGG" id="llh:I41_03090"/>
<keyword evidence="4" id="KW-1185">Reference proteome</keyword>
<dbReference type="AlphaFoldDB" id="A0A517TS03"/>
<evidence type="ECO:0000256" key="1">
    <source>
        <dbReference type="SAM" id="Phobius"/>
    </source>
</evidence>
<dbReference type="Pfam" id="PF07811">
    <property type="entry name" value="TadE"/>
    <property type="match status" value="1"/>
</dbReference>
<evidence type="ECO:0000313" key="4">
    <source>
        <dbReference type="Proteomes" id="UP000317909"/>
    </source>
</evidence>
<name>A0A517TS03_9BACT</name>